<dbReference type="AlphaFoldDB" id="A0A1F8CSJ1"/>
<dbReference type="Proteomes" id="UP000178999">
    <property type="component" value="Unassembled WGS sequence"/>
</dbReference>
<evidence type="ECO:0000256" key="2">
    <source>
        <dbReference type="ARBA" id="ARBA00004141"/>
    </source>
</evidence>
<comment type="similarity">
    <text evidence="3">Belongs to the peptidase M50B family.</text>
</comment>
<reference evidence="13 14" key="1">
    <citation type="journal article" date="2016" name="Nat. Commun.">
        <title>Thousands of microbial genomes shed light on interconnected biogeochemical processes in an aquifer system.</title>
        <authorList>
            <person name="Anantharaman K."/>
            <person name="Brown C.T."/>
            <person name="Hug L.A."/>
            <person name="Sharon I."/>
            <person name="Castelle C.J."/>
            <person name="Probst A.J."/>
            <person name="Thomas B.C."/>
            <person name="Singh A."/>
            <person name="Wilkins M.J."/>
            <person name="Karaoz U."/>
            <person name="Brodie E.L."/>
            <person name="Williams K.H."/>
            <person name="Hubbard S.S."/>
            <person name="Banfield J.F."/>
        </authorList>
    </citation>
    <scope>NUCLEOTIDE SEQUENCE [LARGE SCALE GENOMIC DNA]</scope>
</reference>
<evidence type="ECO:0000259" key="12">
    <source>
        <dbReference type="Pfam" id="PF02163"/>
    </source>
</evidence>
<comment type="subcellular location">
    <subcellularLocation>
        <location evidence="2">Membrane</location>
        <topology evidence="2">Multi-pass membrane protein</topology>
    </subcellularLocation>
</comment>
<keyword evidence="4" id="KW-0645">Protease</keyword>
<evidence type="ECO:0000256" key="5">
    <source>
        <dbReference type="ARBA" id="ARBA00022692"/>
    </source>
</evidence>
<evidence type="ECO:0000256" key="7">
    <source>
        <dbReference type="ARBA" id="ARBA00022833"/>
    </source>
</evidence>
<dbReference type="PANTHER" id="PTHR42837:SF2">
    <property type="entry name" value="MEMBRANE METALLOPROTEASE ARASP2, CHLOROPLASTIC-RELATED"/>
    <property type="match status" value="1"/>
</dbReference>
<keyword evidence="8 11" id="KW-1133">Transmembrane helix</keyword>
<dbReference type="GO" id="GO:0004222">
    <property type="term" value="F:metalloendopeptidase activity"/>
    <property type="evidence" value="ECO:0007669"/>
    <property type="project" value="InterPro"/>
</dbReference>
<evidence type="ECO:0000256" key="9">
    <source>
        <dbReference type="ARBA" id="ARBA00023049"/>
    </source>
</evidence>
<dbReference type="InterPro" id="IPR004387">
    <property type="entry name" value="Pept_M50_Zn"/>
</dbReference>
<feature type="transmembrane region" description="Helical" evidence="11">
    <location>
        <begin position="206"/>
        <end position="227"/>
    </location>
</feature>
<dbReference type="Pfam" id="PF02163">
    <property type="entry name" value="Peptidase_M50"/>
    <property type="match status" value="1"/>
</dbReference>
<dbReference type="InterPro" id="IPR008915">
    <property type="entry name" value="Peptidase_M50"/>
</dbReference>
<proteinExistence type="inferred from homology"/>
<dbReference type="PANTHER" id="PTHR42837">
    <property type="entry name" value="REGULATOR OF SIGMA-E PROTEASE RSEP"/>
    <property type="match status" value="1"/>
</dbReference>
<dbReference type="STRING" id="1802538.A2382_04135"/>
<protein>
    <recommendedName>
        <fullName evidence="12">Peptidase M50 domain-containing protein</fullName>
    </recommendedName>
</protein>
<feature type="domain" description="Peptidase M50" evidence="12">
    <location>
        <begin position="8"/>
        <end position="205"/>
    </location>
</feature>
<name>A0A1F8CSJ1_9BACT</name>
<evidence type="ECO:0000256" key="8">
    <source>
        <dbReference type="ARBA" id="ARBA00022989"/>
    </source>
</evidence>
<evidence type="ECO:0000313" key="13">
    <source>
        <dbReference type="EMBL" id="OGM78728.1"/>
    </source>
</evidence>
<organism evidence="13 14">
    <name type="scientific">Candidatus Woesebacteria bacterium RIFOXYB1_FULL_38_16</name>
    <dbReference type="NCBI Taxonomy" id="1802538"/>
    <lineage>
        <taxon>Bacteria</taxon>
        <taxon>Candidatus Woeseibacteriota</taxon>
    </lineage>
</organism>
<comment type="cofactor">
    <cofactor evidence="1">
        <name>Zn(2+)</name>
        <dbReference type="ChEBI" id="CHEBI:29105"/>
    </cofactor>
</comment>
<keyword evidence="10 11" id="KW-0472">Membrane</keyword>
<feature type="transmembrane region" description="Helical" evidence="11">
    <location>
        <begin position="157"/>
        <end position="178"/>
    </location>
</feature>
<feature type="transmembrane region" description="Helical" evidence="11">
    <location>
        <begin position="84"/>
        <end position="106"/>
    </location>
</feature>
<evidence type="ECO:0000256" key="4">
    <source>
        <dbReference type="ARBA" id="ARBA00022670"/>
    </source>
</evidence>
<evidence type="ECO:0000256" key="3">
    <source>
        <dbReference type="ARBA" id="ARBA00007931"/>
    </source>
</evidence>
<evidence type="ECO:0000256" key="1">
    <source>
        <dbReference type="ARBA" id="ARBA00001947"/>
    </source>
</evidence>
<evidence type="ECO:0000256" key="11">
    <source>
        <dbReference type="SAM" id="Phobius"/>
    </source>
</evidence>
<keyword evidence="9" id="KW-0482">Metalloprotease</keyword>
<evidence type="ECO:0000256" key="10">
    <source>
        <dbReference type="ARBA" id="ARBA00023136"/>
    </source>
</evidence>
<gene>
    <name evidence="13" type="ORF">A2382_04135</name>
</gene>
<evidence type="ECO:0000313" key="14">
    <source>
        <dbReference type="Proteomes" id="UP000178999"/>
    </source>
</evidence>
<comment type="caution">
    <text evidence="13">The sequence shown here is derived from an EMBL/GenBank/DDBJ whole genome shotgun (WGS) entry which is preliminary data.</text>
</comment>
<keyword evidence="7" id="KW-0862">Zinc</keyword>
<feature type="transmembrane region" description="Helical" evidence="11">
    <location>
        <begin position="6"/>
        <end position="29"/>
    </location>
</feature>
<dbReference type="GO" id="GO:0016020">
    <property type="term" value="C:membrane"/>
    <property type="evidence" value="ECO:0007669"/>
    <property type="project" value="UniProtKB-SubCell"/>
</dbReference>
<keyword evidence="6" id="KW-0378">Hydrolase</keyword>
<dbReference type="EMBL" id="MGHY01000030">
    <property type="protein sequence ID" value="OGM78728.1"/>
    <property type="molecule type" value="Genomic_DNA"/>
</dbReference>
<evidence type="ECO:0000256" key="6">
    <source>
        <dbReference type="ARBA" id="ARBA00022801"/>
    </source>
</evidence>
<accession>A0A1F8CSJ1</accession>
<keyword evidence="5 11" id="KW-0812">Transmembrane</keyword>
<sequence>MLTLLTILLIYVVTIIAHELFHAWVAICFNMKIEKIYIGWPLPPNIAVIKRKNYEIVITPWILLGGGVLIEEDSYWKSAFWQKLLMLLYGPMANIILAMLIALMVLGESNGLLVSRETFQAFTEAIKLFLLGSVEASDVSGPVEIAAISQQIMNNDWLTGVLFITLILNIGVAVINLLPLPGLDGGQIVLAGICAMKKNSTNSIKLAKHLNIAFFYLYVLFIFYFVINEIAGLII</sequence>
<dbReference type="GO" id="GO:0006508">
    <property type="term" value="P:proteolysis"/>
    <property type="evidence" value="ECO:0007669"/>
    <property type="project" value="UniProtKB-KW"/>
</dbReference>